<evidence type="ECO:0000313" key="2">
    <source>
        <dbReference type="Proteomes" id="UP000276133"/>
    </source>
</evidence>
<dbReference type="AlphaFoldDB" id="A0A3M7STG2"/>
<gene>
    <name evidence="1" type="ORF">BpHYR1_028472</name>
</gene>
<reference evidence="1 2" key="1">
    <citation type="journal article" date="2018" name="Sci. Rep.">
        <title>Genomic signatures of local adaptation to the degree of environmental predictability in rotifers.</title>
        <authorList>
            <person name="Franch-Gras L."/>
            <person name="Hahn C."/>
            <person name="Garcia-Roger E.M."/>
            <person name="Carmona M.J."/>
            <person name="Serra M."/>
            <person name="Gomez A."/>
        </authorList>
    </citation>
    <scope>NUCLEOTIDE SEQUENCE [LARGE SCALE GENOMIC DNA]</scope>
    <source>
        <strain evidence="1">HYR1</strain>
    </source>
</reference>
<evidence type="ECO:0000313" key="1">
    <source>
        <dbReference type="EMBL" id="RNA38848.1"/>
    </source>
</evidence>
<dbReference type="Proteomes" id="UP000276133">
    <property type="component" value="Unassembled WGS sequence"/>
</dbReference>
<organism evidence="1 2">
    <name type="scientific">Brachionus plicatilis</name>
    <name type="common">Marine rotifer</name>
    <name type="synonym">Brachionus muelleri</name>
    <dbReference type="NCBI Taxonomy" id="10195"/>
    <lineage>
        <taxon>Eukaryota</taxon>
        <taxon>Metazoa</taxon>
        <taxon>Spiralia</taxon>
        <taxon>Gnathifera</taxon>
        <taxon>Rotifera</taxon>
        <taxon>Eurotatoria</taxon>
        <taxon>Monogononta</taxon>
        <taxon>Pseudotrocha</taxon>
        <taxon>Ploima</taxon>
        <taxon>Brachionidae</taxon>
        <taxon>Brachionus</taxon>
    </lineage>
</organism>
<proteinExistence type="predicted"/>
<comment type="caution">
    <text evidence="1">The sequence shown here is derived from an EMBL/GenBank/DDBJ whole genome shotgun (WGS) entry which is preliminary data.</text>
</comment>
<sequence length="87" mass="10330">MLIFSFLLTLQQKLKINFSIFEDKILIFSLFTKILKYFKTVEYSIVHLSSTIINLKINKNLNMTLQQKLKIDFSIFEDKTSLFANLF</sequence>
<keyword evidence="2" id="KW-1185">Reference proteome</keyword>
<protein>
    <submittedName>
        <fullName evidence="1">Uncharacterized protein</fullName>
    </submittedName>
</protein>
<accession>A0A3M7STG2</accession>
<name>A0A3M7STG2_BRAPC</name>
<dbReference type="EMBL" id="REGN01000814">
    <property type="protein sequence ID" value="RNA38848.1"/>
    <property type="molecule type" value="Genomic_DNA"/>
</dbReference>